<protein>
    <submittedName>
        <fullName evidence="3">Uncharacterized protein</fullName>
    </submittedName>
</protein>
<dbReference type="GO" id="GO:0006972">
    <property type="term" value="P:hyperosmotic response"/>
    <property type="evidence" value="ECO:0007669"/>
    <property type="project" value="TreeGrafter"/>
</dbReference>
<feature type="compositionally biased region" description="Polar residues" evidence="1">
    <location>
        <begin position="172"/>
        <end position="185"/>
    </location>
</feature>
<organism evidence="3 4">
    <name type="scientific">Amylocarpus encephaloides</name>
    <dbReference type="NCBI Taxonomy" id="45428"/>
    <lineage>
        <taxon>Eukaryota</taxon>
        <taxon>Fungi</taxon>
        <taxon>Dikarya</taxon>
        <taxon>Ascomycota</taxon>
        <taxon>Pezizomycotina</taxon>
        <taxon>Leotiomycetes</taxon>
        <taxon>Helotiales</taxon>
        <taxon>Helotiales incertae sedis</taxon>
        <taxon>Amylocarpus</taxon>
    </lineage>
</organism>
<dbReference type="GO" id="GO:0007232">
    <property type="term" value="P:osmosensory signaling pathway via Sho1 osmosensor"/>
    <property type="evidence" value="ECO:0007669"/>
    <property type="project" value="InterPro"/>
</dbReference>
<dbReference type="OrthoDB" id="3366093at2759"/>
<dbReference type="GO" id="GO:0009986">
    <property type="term" value="C:cell surface"/>
    <property type="evidence" value="ECO:0007669"/>
    <property type="project" value="TreeGrafter"/>
</dbReference>
<keyword evidence="4" id="KW-1185">Reference proteome</keyword>
<dbReference type="InterPro" id="IPR039295">
    <property type="entry name" value="MSB2"/>
</dbReference>
<accession>A0A9P7YSY8</accession>
<evidence type="ECO:0000313" key="3">
    <source>
        <dbReference type="EMBL" id="KAG9238518.1"/>
    </source>
</evidence>
<evidence type="ECO:0000313" key="4">
    <source>
        <dbReference type="Proteomes" id="UP000824998"/>
    </source>
</evidence>
<proteinExistence type="predicted"/>
<keyword evidence="2" id="KW-0472">Membrane</keyword>
<evidence type="ECO:0000256" key="2">
    <source>
        <dbReference type="SAM" id="Phobius"/>
    </source>
</evidence>
<feature type="region of interest" description="Disordered" evidence="1">
    <location>
        <begin position="164"/>
        <end position="240"/>
    </location>
</feature>
<dbReference type="GO" id="GO:0005576">
    <property type="term" value="C:extracellular region"/>
    <property type="evidence" value="ECO:0007669"/>
    <property type="project" value="TreeGrafter"/>
</dbReference>
<reference evidence="3" key="1">
    <citation type="journal article" date="2021" name="IMA Fungus">
        <title>Genomic characterization of three marine fungi, including Emericellopsis atlantica sp. nov. with signatures of a generalist lifestyle and marine biomass degradation.</title>
        <authorList>
            <person name="Hagestad O.C."/>
            <person name="Hou L."/>
            <person name="Andersen J.H."/>
            <person name="Hansen E.H."/>
            <person name="Altermark B."/>
            <person name="Li C."/>
            <person name="Kuhnert E."/>
            <person name="Cox R.J."/>
            <person name="Crous P.W."/>
            <person name="Spatafora J.W."/>
            <person name="Lail K."/>
            <person name="Amirebrahimi M."/>
            <person name="Lipzen A."/>
            <person name="Pangilinan J."/>
            <person name="Andreopoulos W."/>
            <person name="Hayes R.D."/>
            <person name="Ng V."/>
            <person name="Grigoriev I.V."/>
            <person name="Jackson S.A."/>
            <person name="Sutton T.D.S."/>
            <person name="Dobson A.D.W."/>
            <person name="Rama T."/>
        </authorList>
    </citation>
    <scope>NUCLEOTIDE SEQUENCE</scope>
    <source>
        <strain evidence="3">TRa018bII</strain>
    </source>
</reference>
<dbReference type="GO" id="GO:0031505">
    <property type="term" value="P:fungal-type cell wall organization"/>
    <property type="evidence" value="ECO:0007669"/>
    <property type="project" value="TreeGrafter"/>
</dbReference>
<keyword evidence="2" id="KW-1133">Transmembrane helix</keyword>
<feature type="non-terminal residue" evidence="3">
    <location>
        <position position="1"/>
    </location>
</feature>
<feature type="region of interest" description="Disordered" evidence="1">
    <location>
        <begin position="94"/>
        <end position="134"/>
    </location>
</feature>
<name>A0A9P7YSY8_9HELO</name>
<dbReference type="GO" id="GO:0005886">
    <property type="term" value="C:plasma membrane"/>
    <property type="evidence" value="ECO:0007669"/>
    <property type="project" value="InterPro"/>
</dbReference>
<feature type="compositionally biased region" description="Low complexity" evidence="1">
    <location>
        <begin position="206"/>
        <end position="223"/>
    </location>
</feature>
<evidence type="ECO:0000256" key="1">
    <source>
        <dbReference type="SAM" id="MobiDB-lite"/>
    </source>
</evidence>
<dbReference type="PANTHER" id="PTHR35778:SF1">
    <property type="entry name" value="SIGNALING MUCIN HKR1-RELATED"/>
    <property type="match status" value="1"/>
</dbReference>
<keyword evidence="2" id="KW-0812">Transmembrane</keyword>
<dbReference type="EMBL" id="MU251369">
    <property type="protein sequence ID" value="KAG9238518.1"/>
    <property type="molecule type" value="Genomic_DNA"/>
</dbReference>
<sequence>TPLSSAQIFKYLPKGIADGLGLDVSQVVLQSLAPLDTTAQMGYITTLAMAYIPASLVATLSMDILIPTARIYDNDDSSVETLVNYINPAIPITPGATLDGSGDPNLASPSPTGDPKDDPFNNPENQNQSPGAKGTTAGIAMAAIGGSAAYGAAMFLVARRYKKRKQGHKRSSSIMSHSEMRQSGSPAMGGANAFMSGGRISPGGTANDRNSRGSGRSAGNSARTQQISAPMMAENSLGWN</sequence>
<feature type="non-terminal residue" evidence="3">
    <location>
        <position position="240"/>
    </location>
</feature>
<dbReference type="GO" id="GO:0005034">
    <property type="term" value="F:osmosensor activity"/>
    <property type="evidence" value="ECO:0007669"/>
    <property type="project" value="InterPro"/>
</dbReference>
<dbReference type="GO" id="GO:0030427">
    <property type="term" value="C:site of polarized growth"/>
    <property type="evidence" value="ECO:0007669"/>
    <property type="project" value="TreeGrafter"/>
</dbReference>
<dbReference type="AlphaFoldDB" id="A0A9P7YSY8"/>
<gene>
    <name evidence="3" type="ORF">BJ875DRAFT_351303</name>
</gene>
<feature type="transmembrane region" description="Helical" evidence="2">
    <location>
        <begin position="137"/>
        <end position="158"/>
    </location>
</feature>
<dbReference type="Proteomes" id="UP000824998">
    <property type="component" value="Unassembled WGS sequence"/>
</dbReference>
<dbReference type="PANTHER" id="PTHR35778">
    <property type="entry name" value="SIGNALING MUCIN HKR1-RELATED"/>
    <property type="match status" value="1"/>
</dbReference>
<dbReference type="GO" id="GO:0001402">
    <property type="term" value="P:signal transduction involved in filamentous growth"/>
    <property type="evidence" value="ECO:0007669"/>
    <property type="project" value="TreeGrafter"/>
</dbReference>
<dbReference type="GO" id="GO:0030010">
    <property type="term" value="P:establishment of cell polarity"/>
    <property type="evidence" value="ECO:0007669"/>
    <property type="project" value="TreeGrafter"/>
</dbReference>
<comment type="caution">
    <text evidence="3">The sequence shown here is derived from an EMBL/GenBank/DDBJ whole genome shotgun (WGS) entry which is preliminary data.</text>
</comment>